<dbReference type="EMBL" id="WKQE01000017">
    <property type="protein sequence ID" value="MSC81384.1"/>
    <property type="molecule type" value="Genomic_DNA"/>
</dbReference>
<evidence type="ECO:0000259" key="3">
    <source>
        <dbReference type="PROSITE" id="PS51737"/>
    </source>
</evidence>
<protein>
    <submittedName>
        <fullName evidence="4">DUF4368 domain-containing protein</fullName>
    </submittedName>
</protein>
<dbReference type="CDD" id="cd03770">
    <property type="entry name" value="SR_TndX_transposase"/>
    <property type="match status" value="1"/>
</dbReference>
<feature type="coiled-coil region" evidence="1">
    <location>
        <begin position="485"/>
        <end position="519"/>
    </location>
</feature>
<dbReference type="SMART" id="SM00857">
    <property type="entry name" value="Resolvase"/>
    <property type="match status" value="1"/>
</dbReference>
<dbReference type="GO" id="GO:0003677">
    <property type="term" value="F:DNA binding"/>
    <property type="evidence" value="ECO:0007669"/>
    <property type="project" value="InterPro"/>
</dbReference>
<evidence type="ECO:0000313" key="4">
    <source>
        <dbReference type="EMBL" id="MSC81384.1"/>
    </source>
</evidence>
<dbReference type="InterPro" id="IPR036162">
    <property type="entry name" value="Resolvase-like_N_sf"/>
</dbReference>
<dbReference type="Pfam" id="PF13408">
    <property type="entry name" value="Zn_ribbon_recom"/>
    <property type="match status" value="1"/>
</dbReference>
<evidence type="ECO:0000313" key="5">
    <source>
        <dbReference type="Proteomes" id="UP000477010"/>
    </source>
</evidence>
<dbReference type="Pfam" id="PF00239">
    <property type="entry name" value="Resolvase"/>
    <property type="match status" value="1"/>
</dbReference>
<dbReference type="GO" id="GO:0000150">
    <property type="term" value="F:DNA strand exchange activity"/>
    <property type="evidence" value="ECO:0007669"/>
    <property type="project" value="InterPro"/>
</dbReference>
<dbReference type="InterPro" id="IPR038109">
    <property type="entry name" value="DNA_bind_recomb_sf"/>
</dbReference>
<dbReference type="PROSITE" id="PS51736">
    <property type="entry name" value="RECOMBINASES_3"/>
    <property type="match status" value="1"/>
</dbReference>
<feature type="domain" description="Recombinase" evidence="3">
    <location>
        <begin position="203"/>
        <end position="346"/>
    </location>
</feature>
<keyword evidence="1" id="KW-0175">Coiled coil</keyword>
<dbReference type="Gene3D" id="3.40.50.1390">
    <property type="entry name" value="Resolvase, N-terminal catalytic domain"/>
    <property type="match status" value="1"/>
</dbReference>
<evidence type="ECO:0000259" key="2">
    <source>
        <dbReference type="PROSITE" id="PS51736"/>
    </source>
</evidence>
<dbReference type="Pfam" id="PF07508">
    <property type="entry name" value="Recombinase"/>
    <property type="match status" value="1"/>
</dbReference>
<organism evidence="4 5">
    <name type="scientific">Faecalibacterium prausnitzii</name>
    <dbReference type="NCBI Taxonomy" id="853"/>
    <lineage>
        <taxon>Bacteria</taxon>
        <taxon>Bacillati</taxon>
        <taxon>Bacillota</taxon>
        <taxon>Clostridia</taxon>
        <taxon>Eubacteriales</taxon>
        <taxon>Oscillospiraceae</taxon>
        <taxon>Faecalibacterium</taxon>
    </lineage>
</organism>
<dbReference type="PANTHER" id="PTHR30461">
    <property type="entry name" value="DNA-INVERTASE FROM LAMBDOID PROPHAGE"/>
    <property type="match status" value="1"/>
</dbReference>
<dbReference type="InterPro" id="IPR006119">
    <property type="entry name" value="Resolv_N"/>
</dbReference>
<dbReference type="InterPro" id="IPR025827">
    <property type="entry name" value="Zn_ribbon_recom_dom"/>
</dbReference>
<dbReference type="InterPro" id="IPR050639">
    <property type="entry name" value="SSR_resolvase"/>
</dbReference>
<accession>A0A6A8KSA7</accession>
<dbReference type="PANTHER" id="PTHR30461:SF23">
    <property type="entry name" value="DNA RECOMBINASE-RELATED"/>
    <property type="match status" value="1"/>
</dbReference>
<dbReference type="PROSITE" id="PS51737">
    <property type="entry name" value="RECOMBINASE_DNA_BIND"/>
    <property type="match status" value="1"/>
</dbReference>
<name>A0A6A8KSA7_9FIRM</name>
<sequence length="595" mass="69319">MYQQPVTSFQRVSNDAPLSEETKTAIQNTVLQFYVHSQPQEEAEGITACYERLSQEDKLDGESNSISNQKRILEKYCRDHGYTAIRHYDEDDGYSGTNFNRPGFQRMLADIKAGKIKRVVVKDMSRFGRNYLQVGMYTEMLFPEYGVHFIAVNDGVDSVRGDSEFTAIRNVFNEMYAKDTSKKIRATWQSKGRSGEHLTTIPPYGYKKDPENKKRWIVDEEAAAVVQKIFALCMDGMGPTQIAKWLQENKVLSPVAYCYENDLPTTSKRPTDPYKWATKTVVHILERLDYLGHTVNFKTSKQSFKSKKVLWNDPADWVIFENTQEPIIEESVFLIVQKIRQGRRRPTKMGDMGMFSGLLFCADCGGKMYLCRANHFKPEQEYYLCSTYRKDRTLCSTHSIRRVVLEEIVLRNLREAIQYVTQYEDDFVQRAADQSLRERDKELAQKKDTLAQSQKRIAELDVIIKRLYEDNISGKLSDERFIKLSRDYELEQTNLTNLVEHLRQEVKEQEKQKVNVRQFIAAVRKYTDMQQLDASILREFVDKIYISEVYTPDENEPRIKVREIEIVYNFIGAFDFEEAREQSQAAQKEKKTGVA</sequence>
<dbReference type="AlphaFoldDB" id="A0A6A8KSA7"/>
<proteinExistence type="predicted"/>
<comment type="caution">
    <text evidence="4">The sequence shown here is derived from an EMBL/GenBank/DDBJ whole genome shotgun (WGS) entry which is preliminary data.</text>
</comment>
<dbReference type="SUPFAM" id="SSF53041">
    <property type="entry name" value="Resolvase-like"/>
    <property type="match status" value="1"/>
</dbReference>
<dbReference type="Pfam" id="PF14287">
    <property type="entry name" value="DUF4368"/>
    <property type="match status" value="1"/>
</dbReference>
<dbReference type="InterPro" id="IPR025378">
    <property type="entry name" value="DUF4368"/>
</dbReference>
<dbReference type="InterPro" id="IPR011109">
    <property type="entry name" value="DNA_bind_recombinase_dom"/>
</dbReference>
<gene>
    <name evidence="4" type="ORF">GKD85_11305</name>
</gene>
<dbReference type="Proteomes" id="UP000477010">
    <property type="component" value="Unassembled WGS sequence"/>
</dbReference>
<feature type="domain" description="Resolvase/invertase-type recombinase catalytic" evidence="2">
    <location>
        <begin position="46"/>
        <end position="195"/>
    </location>
</feature>
<evidence type="ECO:0000256" key="1">
    <source>
        <dbReference type="SAM" id="Coils"/>
    </source>
</evidence>
<reference evidence="4 5" key="1">
    <citation type="journal article" date="2019" name="Nat. Med.">
        <title>A library of human gut bacterial isolates paired with longitudinal multiomics data enables mechanistic microbiome research.</title>
        <authorList>
            <person name="Poyet M."/>
            <person name="Groussin M."/>
            <person name="Gibbons S.M."/>
            <person name="Avila-Pacheco J."/>
            <person name="Jiang X."/>
            <person name="Kearney S.M."/>
            <person name="Perrotta A.R."/>
            <person name="Berdy B."/>
            <person name="Zhao S."/>
            <person name="Lieberman T.D."/>
            <person name="Swanson P.K."/>
            <person name="Smith M."/>
            <person name="Roesemann S."/>
            <person name="Alexander J.E."/>
            <person name="Rich S.A."/>
            <person name="Livny J."/>
            <person name="Vlamakis H."/>
            <person name="Clish C."/>
            <person name="Bullock K."/>
            <person name="Deik A."/>
            <person name="Scott J."/>
            <person name="Pierce K.A."/>
            <person name="Xavier R.J."/>
            <person name="Alm E.J."/>
        </authorList>
    </citation>
    <scope>NUCLEOTIDE SEQUENCE [LARGE SCALE GENOMIC DNA]</scope>
    <source>
        <strain evidence="4 5">BIOML-B9</strain>
    </source>
</reference>
<dbReference type="Gene3D" id="3.90.1750.20">
    <property type="entry name" value="Putative Large Serine Recombinase, Chain B, Domain 2"/>
    <property type="match status" value="1"/>
</dbReference>